<dbReference type="Pfam" id="PF00078">
    <property type="entry name" value="RVT_1"/>
    <property type="match status" value="1"/>
</dbReference>
<dbReference type="InterPro" id="IPR000477">
    <property type="entry name" value="RT_dom"/>
</dbReference>
<dbReference type="PANTHER" id="PTHR35450:SF2">
    <property type="entry name" value="REVERSE TRANSCRIPTASE DOMAIN-CONTAINING PROTEIN"/>
    <property type="match status" value="1"/>
</dbReference>
<feature type="domain" description="Reverse transcriptase" evidence="2">
    <location>
        <begin position="401"/>
        <end position="676"/>
    </location>
</feature>
<accession>A0A3B3HQ99</accession>
<dbReference type="GeneTree" id="ENSGT00940000163438"/>
<dbReference type="PANTHER" id="PTHR35450">
    <property type="entry name" value="REVERSE TRANSCRIPTASE DOMAIN-CONTAINING PROTEIN"/>
    <property type="match status" value="1"/>
</dbReference>
<dbReference type="Ensembl" id="ENSORLT00000040101.1">
    <property type="protein sequence ID" value="ENSORLP00000033962.1"/>
    <property type="gene ID" value="ENSORLG00000028428.1"/>
</dbReference>
<dbReference type="AlphaFoldDB" id="A0A3B3HQ99"/>
<sequence length="1130" mass="129103">MNHVMPAQTSPGQTRSASGAEGPGHPDGKWATGTRRKWTRCENKVLLECYYSSNPTQRGYMQRMWNEWMLRNPQSRLTAKQLVAQCSNIHKRQLLLQLEIEAIQYNATGEPEQQVREEVMPHSLPEIGYTAPTTTITLSEAATDLKDKIMSTMNTRQPRHQLQRLSDVPESLLETVNEALRAIPTTTISETNELVYTSAAVILEMLGYKSNHGRKQYPPWKQRLEAKIKATRKDVSKLTEAQRGTMRKQVPKRYSQMPIPEALETAKQRLLALSSPLKRYTRDNEARRINRLFATQPAKVYTQWQGQNSRADPPRLETEQYWKSIWEKQTAHKQTAQWLVSLRKEHSNLPEQNPVTITVADIQERVSGMKNWTAPGPDMIHVYWLKKLTALHECLAAQMNQLLRDGTHPEWLTEGRTILIQKDPSKGAIPSNYRPITCLYTTWKLMSGIIATKINRHMDQFMSNTQKGIGRDSRGAKHQLLVDRTVAQDCKSRHTNLCTAWIDYKKAYDSMPHTWITECLELYNINRTLRAFIENSMKLWKTTLEANGKPLAQVSIKCGIYQGDALSPLLFCIGLNPLSQIITKTGYGYRLRNGANISHLLYMDDIKLYAKSERDIDSLIHTTRIYSTDIGMSFGLEKCSRMVTKRGKVVHTGGVSLPEGTIADIEDSYKYLGIPQANGNLEQATRKAATAKYLQRVRQVLRSQLNGKNKTRATNSYALPVIRYPAGLIRWPKEEIQTRDVKTRKLLTMHGGFHPKSSTLRLYASRKEGGRGLVSVEATIQDETSKMHEYIKLKAPTDSVLSECLRQWRAENTVLEDRSSWEDKPLHGMYHRTITEVADIKKSYQWLERAGLQDSTEALILAAQEQALSTRAIEAQIYYTRQDPRCRLCKEAPETIQHITAGCKMLAGKAYMERHNQVAGIVYRNMCAEYELETPRSKWETPPKVVENERAKILWDFQIQTDRMVMENRPDIVVVDKEQRKAVVVDVAVPSDGNIRKKEHEKLEKYQGIREELEKAWKVKVTVVPVVIGALGAVTPKLEEWLQHIPGKTSDLSVQKRTGTAEILQDPQAPRPLVEDPSLEEKPPAEGERGIFYIFFFTGVHGLHEIFPPLFTFFMVGRTTQWKGGVIWTP</sequence>
<reference evidence="3 4" key="1">
    <citation type="journal article" date="2007" name="Nature">
        <title>The medaka draft genome and insights into vertebrate genome evolution.</title>
        <authorList>
            <person name="Kasahara M."/>
            <person name="Naruse K."/>
            <person name="Sasaki S."/>
            <person name="Nakatani Y."/>
            <person name="Qu W."/>
            <person name="Ahsan B."/>
            <person name="Yamada T."/>
            <person name="Nagayasu Y."/>
            <person name="Doi K."/>
            <person name="Kasai Y."/>
            <person name="Jindo T."/>
            <person name="Kobayashi D."/>
            <person name="Shimada A."/>
            <person name="Toyoda A."/>
            <person name="Kuroki Y."/>
            <person name="Fujiyama A."/>
            <person name="Sasaki T."/>
            <person name="Shimizu A."/>
            <person name="Asakawa S."/>
            <person name="Shimizu N."/>
            <person name="Hashimoto S."/>
            <person name="Yang J."/>
            <person name="Lee Y."/>
            <person name="Matsushima K."/>
            <person name="Sugano S."/>
            <person name="Sakaizumi M."/>
            <person name="Narita T."/>
            <person name="Ohishi K."/>
            <person name="Haga S."/>
            <person name="Ohta F."/>
            <person name="Nomoto H."/>
            <person name="Nogata K."/>
            <person name="Morishita T."/>
            <person name="Endo T."/>
            <person name="Shin-I T."/>
            <person name="Takeda H."/>
            <person name="Morishita S."/>
            <person name="Kohara Y."/>
        </authorList>
    </citation>
    <scope>NUCLEOTIDE SEQUENCE [LARGE SCALE GENOMIC DNA]</scope>
    <source>
        <strain evidence="3 4">Hd-rR</strain>
    </source>
</reference>
<organism evidence="3 4">
    <name type="scientific">Oryzias latipes</name>
    <name type="common">Japanese rice fish</name>
    <name type="synonym">Japanese killifish</name>
    <dbReference type="NCBI Taxonomy" id="8090"/>
    <lineage>
        <taxon>Eukaryota</taxon>
        <taxon>Metazoa</taxon>
        <taxon>Chordata</taxon>
        <taxon>Craniata</taxon>
        <taxon>Vertebrata</taxon>
        <taxon>Euteleostomi</taxon>
        <taxon>Actinopterygii</taxon>
        <taxon>Neopterygii</taxon>
        <taxon>Teleostei</taxon>
        <taxon>Neoteleostei</taxon>
        <taxon>Acanthomorphata</taxon>
        <taxon>Ovalentaria</taxon>
        <taxon>Atherinomorphae</taxon>
        <taxon>Beloniformes</taxon>
        <taxon>Adrianichthyidae</taxon>
        <taxon>Oryziinae</taxon>
        <taxon>Oryzias</taxon>
    </lineage>
</organism>
<dbReference type="STRING" id="8090.ENSORLP00000033962"/>
<proteinExistence type="predicted"/>
<evidence type="ECO:0000256" key="1">
    <source>
        <dbReference type="SAM" id="MobiDB-lite"/>
    </source>
</evidence>
<dbReference type="InterPro" id="IPR043502">
    <property type="entry name" value="DNA/RNA_pol_sf"/>
</dbReference>
<evidence type="ECO:0000313" key="4">
    <source>
        <dbReference type="Proteomes" id="UP000001038"/>
    </source>
</evidence>
<evidence type="ECO:0000259" key="2">
    <source>
        <dbReference type="PROSITE" id="PS50878"/>
    </source>
</evidence>
<reference evidence="3" key="2">
    <citation type="submission" date="2025-08" db="UniProtKB">
        <authorList>
            <consortium name="Ensembl"/>
        </authorList>
    </citation>
    <scope>IDENTIFICATION</scope>
    <source>
        <strain evidence="3">Hd-rR</strain>
    </source>
</reference>
<dbReference type="SUPFAM" id="SSF56672">
    <property type="entry name" value="DNA/RNA polymerases"/>
    <property type="match status" value="1"/>
</dbReference>
<dbReference type="InParanoid" id="A0A3B3HQ99"/>
<dbReference type="CDD" id="cd01650">
    <property type="entry name" value="RT_nLTR_like"/>
    <property type="match status" value="1"/>
</dbReference>
<feature type="region of interest" description="Disordered" evidence="1">
    <location>
        <begin position="1"/>
        <end position="33"/>
    </location>
</feature>
<evidence type="ECO:0000313" key="3">
    <source>
        <dbReference type="Ensembl" id="ENSORLP00000033962.1"/>
    </source>
</evidence>
<dbReference type="PROSITE" id="PS50878">
    <property type="entry name" value="RT_POL"/>
    <property type="match status" value="1"/>
</dbReference>
<reference evidence="3" key="3">
    <citation type="submission" date="2025-09" db="UniProtKB">
        <authorList>
            <consortium name="Ensembl"/>
        </authorList>
    </citation>
    <scope>IDENTIFICATION</scope>
    <source>
        <strain evidence="3">Hd-rR</strain>
    </source>
</reference>
<protein>
    <recommendedName>
        <fullName evidence="2">Reverse transcriptase domain-containing protein</fullName>
    </recommendedName>
</protein>
<feature type="compositionally biased region" description="Polar residues" evidence="1">
    <location>
        <begin position="7"/>
        <end position="17"/>
    </location>
</feature>
<name>A0A3B3HQ99_ORYLA</name>
<dbReference type="Proteomes" id="UP000001038">
    <property type="component" value="Chromosome 2"/>
</dbReference>
<keyword evidence="4" id="KW-1185">Reference proteome</keyword>